<dbReference type="HAMAP" id="MF_00101">
    <property type="entry name" value="AcpS"/>
    <property type="match status" value="1"/>
</dbReference>
<dbReference type="GO" id="GO:0006633">
    <property type="term" value="P:fatty acid biosynthetic process"/>
    <property type="evidence" value="ECO:0007669"/>
    <property type="project" value="UniProtKB-KW"/>
</dbReference>
<keyword evidence="1" id="KW-0444">Lipid biosynthesis</keyword>
<organism evidence="9 10">
    <name type="scientific">Stentor coeruleus</name>
    <dbReference type="NCBI Taxonomy" id="5963"/>
    <lineage>
        <taxon>Eukaryota</taxon>
        <taxon>Sar</taxon>
        <taxon>Alveolata</taxon>
        <taxon>Ciliophora</taxon>
        <taxon>Postciliodesmatophora</taxon>
        <taxon>Heterotrichea</taxon>
        <taxon>Heterotrichida</taxon>
        <taxon>Stentoridae</taxon>
        <taxon>Stentor</taxon>
    </lineage>
</organism>
<dbReference type="Pfam" id="PF01648">
    <property type="entry name" value="ACPS"/>
    <property type="match status" value="1"/>
</dbReference>
<reference evidence="9 10" key="1">
    <citation type="submission" date="2016-11" db="EMBL/GenBank/DDBJ databases">
        <title>The macronuclear genome of Stentor coeruleus: a giant cell with tiny introns.</title>
        <authorList>
            <person name="Slabodnick M."/>
            <person name="Ruby J.G."/>
            <person name="Reiff S.B."/>
            <person name="Swart E.C."/>
            <person name="Gosai S."/>
            <person name="Prabakaran S."/>
            <person name="Witkowska E."/>
            <person name="Larue G.E."/>
            <person name="Fisher S."/>
            <person name="Freeman R.M."/>
            <person name="Gunawardena J."/>
            <person name="Chu W."/>
            <person name="Stover N.A."/>
            <person name="Gregory B.D."/>
            <person name="Nowacki M."/>
            <person name="Derisi J."/>
            <person name="Roy S.W."/>
            <person name="Marshall W.F."/>
            <person name="Sood P."/>
        </authorList>
    </citation>
    <scope>NUCLEOTIDE SEQUENCE [LARGE SCALE GENOMIC DNA]</scope>
    <source>
        <strain evidence="9">WM001</strain>
    </source>
</reference>
<evidence type="ECO:0000313" key="9">
    <source>
        <dbReference type="EMBL" id="OMJ93427.1"/>
    </source>
</evidence>
<evidence type="ECO:0000256" key="6">
    <source>
        <dbReference type="ARBA" id="ARBA00023098"/>
    </source>
</evidence>
<dbReference type="Proteomes" id="UP000187209">
    <property type="component" value="Unassembled WGS sequence"/>
</dbReference>
<dbReference type="InterPro" id="IPR037143">
    <property type="entry name" value="4-PPantetheinyl_Trfase_dom_sf"/>
</dbReference>
<keyword evidence="7" id="KW-0275">Fatty acid biosynthesis</keyword>
<evidence type="ECO:0000256" key="5">
    <source>
        <dbReference type="ARBA" id="ARBA00022842"/>
    </source>
</evidence>
<evidence type="ECO:0000256" key="3">
    <source>
        <dbReference type="ARBA" id="ARBA00022723"/>
    </source>
</evidence>
<keyword evidence="6" id="KW-0443">Lipid metabolism</keyword>
<accession>A0A1R2CWP2</accession>
<sequence length="126" mass="14280">MNIVGIGIDICKVSRIASILEKPYGKRFISRVLHPCEIKNDLDYDFVASRWAAKEALVKALGYRLLPFTHVRINYNTLGQPIFLFTDTTEKLMSKYNTFLSISHEDQYTVAVVICLSIPSQTPPSI</sequence>
<evidence type="ECO:0000259" key="8">
    <source>
        <dbReference type="Pfam" id="PF01648"/>
    </source>
</evidence>
<keyword evidence="10" id="KW-1185">Reference proteome</keyword>
<keyword evidence="3" id="KW-0479">Metal-binding</keyword>
<gene>
    <name evidence="9" type="ORF">SteCoe_3540</name>
</gene>
<evidence type="ECO:0000256" key="7">
    <source>
        <dbReference type="ARBA" id="ARBA00023160"/>
    </source>
</evidence>
<dbReference type="GO" id="GO:0000287">
    <property type="term" value="F:magnesium ion binding"/>
    <property type="evidence" value="ECO:0007669"/>
    <property type="project" value="InterPro"/>
</dbReference>
<dbReference type="NCBIfam" id="TIGR00556">
    <property type="entry name" value="pantethn_trn"/>
    <property type="match status" value="1"/>
</dbReference>
<dbReference type="Gene3D" id="3.90.470.20">
    <property type="entry name" value="4'-phosphopantetheinyl transferase domain"/>
    <property type="match status" value="1"/>
</dbReference>
<dbReference type="GO" id="GO:0008897">
    <property type="term" value="F:holo-[acyl-carrier-protein] synthase activity"/>
    <property type="evidence" value="ECO:0007669"/>
    <property type="project" value="InterPro"/>
</dbReference>
<dbReference type="EMBL" id="MPUH01000042">
    <property type="protein sequence ID" value="OMJ93427.1"/>
    <property type="molecule type" value="Genomic_DNA"/>
</dbReference>
<keyword evidence="2" id="KW-0808">Transferase</keyword>
<dbReference type="InterPro" id="IPR008278">
    <property type="entry name" value="4-PPantetheinyl_Trfase_dom"/>
</dbReference>
<keyword evidence="5" id="KW-0460">Magnesium</keyword>
<evidence type="ECO:0000256" key="1">
    <source>
        <dbReference type="ARBA" id="ARBA00022516"/>
    </source>
</evidence>
<dbReference type="InterPro" id="IPR002582">
    <property type="entry name" value="ACPS"/>
</dbReference>
<proteinExistence type="inferred from homology"/>
<protein>
    <recommendedName>
        <fullName evidence="8">4'-phosphopantetheinyl transferase domain-containing protein</fullName>
    </recommendedName>
</protein>
<evidence type="ECO:0000313" key="10">
    <source>
        <dbReference type="Proteomes" id="UP000187209"/>
    </source>
</evidence>
<name>A0A1R2CWP2_9CILI</name>
<evidence type="ECO:0000256" key="2">
    <source>
        <dbReference type="ARBA" id="ARBA00022679"/>
    </source>
</evidence>
<keyword evidence="4" id="KW-0276">Fatty acid metabolism</keyword>
<dbReference type="InterPro" id="IPR004568">
    <property type="entry name" value="Ppantetheine-prot_Trfase_dom"/>
</dbReference>
<dbReference type="NCBIfam" id="TIGR00516">
    <property type="entry name" value="acpS"/>
    <property type="match status" value="1"/>
</dbReference>
<dbReference type="OrthoDB" id="15433at2759"/>
<dbReference type="AlphaFoldDB" id="A0A1R2CWP2"/>
<comment type="caution">
    <text evidence="9">The sequence shown here is derived from an EMBL/GenBank/DDBJ whole genome shotgun (WGS) entry which is preliminary data.</text>
</comment>
<dbReference type="SUPFAM" id="SSF56214">
    <property type="entry name" value="4'-phosphopantetheinyl transferase"/>
    <property type="match status" value="1"/>
</dbReference>
<evidence type="ECO:0000256" key="4">
    <source>
        <dbReference type="ARBA" id="ARBA00022832"/>
    </source>
</evidence>
<feature type="domain" description="4'-phosphopantetheinyl transferase" evidence="8">
    <location>
        <begin position="5"/>
        <end position="112"/>
    </location>
</feature>